<proteinExistence type="predicted"/>
<name>A0A7C8ZD19_OPUST</name>
<dbReference type="AlphaFoldDB" id="A0A7C8ZD19"/>
<feature type="compositionally biased region" description="Polar residues" evidence="1">
    <location>
        <begin position="75"/>
        <end position="85"/>
    </location>
</feature>
<accession>A0A7C8ZD19</accession>
<organism evidence="2">
    <name type="scientific">Opuntia streptacantha</name>
    <name type="common">Prickly pear cactus</name>
    <name type="synonym">Opuntia cardona</name>
    <dbReference type="NCBI Taxonomy" id="393608"/>
    <lineage>
        <taxon>Eukaryota</taxon>
        <taxon>Viridiplantae</taxon>
        <taxon>Streptophyta</taxon>
        <taxon>Embryophyta</taxon>
        <taxon>Tracheophyta</taxon>
        <taxon>Spermatophyta</taxon>
        <taxon>Magnoliopsida</taxon>
        <taxon>eudicotyledons</taxon>
        <taxon>Gunneridae</taxon>
        <taxon>Pentapetalae</taxon>
        <taxon>Caryophyllales</taxon>
        <taxon>Cactineae</taxon>
        <taxon>Cactaceae</taxon>
        <taxon>Opuntioideae</taxon>
        <taxon>Opuntia</taxon>
    </lineage>
</organism>
<reference evidence="2" key="1">
    <citation type="journal article" date="2013" name="J. Plant Res.">
        <title>Effect of fungi and light on seed germination of three Opuntia species from semiarid lands of central Mexico.</title>
        <authorList>
            <person name="Delgado-Sanchez P."/>
            <person name="Jimenez-Bremont J.F."/>
            <person name="Guerrero-Gonzalez Mde L."/>
            <person name="Flores J."/>
        </authorList>
    </citation>
    <scope>NUCLEOTIDE SEQUENCE</scope>
    <source>
        <tissue evidence="2">Cladode</tissue>
    </source>
</reference>
<evidence type="ECO:0000256" key="1">
    <source>
        <dbReference type="SAM" id="MobiDB-lite"/>
    </source>
</evidence>
<evidence type="ECO:0000313" key="2">
    <source>
        <dbReference type="EMBL" id="MBA4639130.1"/>
    </source>
</evidence>
<dbReference type="EMBL" id="GISG01112311">
    <property type="protein sequence ID" value="MBA4639130.1"/>
    <property type="molecule type" value="Transcribed_RNA"/>
</dbReference>
<sequence length="115" mass="13476">MDGRQCLQLCYLDTLVRGAKPMQGCRHICEFHSLSKQKRFCNMPKPNGARTTHWDKNKHQKDNLRCIRRITQEPQITSSQTSFNGTRGILHRWNPMEPAQRSSDHVLQHKAQRQP</sequence>
<feature type="region of interest" description="Disordered" evidence="1">
    <location>
        <begin position="75"/>
        <end position="115"/>
    </location>
</feature>
<reference evidence="2" key="2">
    <citation type="submission" date="2020-07" db="EMBL/GenBank/DDBJ databases">
        <authorList>
            <person name="Vera ALvarez R."/>
            <person name="Arias-Moreno D.M."/>
            <person name="Jimenez-Jacinto V."/>
            <person name="Jimenez-Bremont J.F."/>
            <person name="Swaminathan K."/>
            <person name="Moose S.P."/>
            <person name="Guerrero-Gonzalez M.L."/>
            <person name="Marino-Ramirez L."/>
            <person name="Landsman D."/>
            <person name="Rodriguez-Kessler M."/>
            <person name="Delgado-Sanchez P."/>
        </authorList>
    </citation>
    <scope>NUCLEOTIDE SEQUENCE</scope>
    <source>
        <tissue evidence="2">Cladode</tissue>
    </source>
</reference>
<protein>
    <submittedName>
        <fullName evidence="2">Uncharacterized protein</fullName>
    </submittedName>
</protein>